<evidence type="ECO:0000256" key="1">
    <source>
        <dbReference type="SAM" id="Coils"/>
    </source>
</evidence>
<keyword evidence="4" id="KW-1185">Reference proteome</keyword>
<protein>
    <recommendedName>
        <fullName evidence="5">F-box domain-containing protein</fullName>
    </recommendedName>
</protein>
<sequence length="1035" mass="116721">MATADKKAVIDGCASVLTPNLHHGLCITQVMPSQAPQTSSNFGSAPGRKSQPLDRYHPLVDLRILRLNQLPSETEAAQTRAYLEVEVEELGLLEQEVERVGRELKELKKHRDKIRQKVQRRRSWLSPIRRLSLEILGKIFAFACLGDLPDHFSLVIRSDTHSSRSDSSLPKRSIATTCRLSQVCHHWRNIITSSPRLWSSLSLDVTDMKDNHADLVALYLTRSAEHPLRIDIHEAFNSFPEDYLHPDSVVAALGRRACQVFGDVMKELYRCIELHYGFGTENLIAHIEPERFTDGFPLLRSFYTNVAIGRVRNPATQWFWTSIRNASNLTSLTCIQKCLPREYLPMHARAVTIIHPDHYPLLQHSIECLSLLRIRSLDIHDFRPLDIIDYPSYLPIITQHISNISITTDISLSELYALFASLTVPALYSLKITTHNGDRMSSSDTVDKGLATLRTMFLRSSCSLQVLELRMPHSTFSSHSLISMLQAQPSLAQLTLEAKVTEMHPSILPELCSRMTLSAQDATALLLPNLRHLFVHDSYTWDPSDLDKSFEYVLYGIEMLESRQPGRLVTSTLDIPITAMEKHILLVDLVQGTESLACRRILVWKKPPTLIPIPGQKSAPPRQAFRTKHATEYNGPSLSSKRYTSVELSSRSSQGGKGAAAVKVANLAGSLAASSQSQVAASTVLAAQLSTGSHGDSWSPSDSRSGLEPNVVALARCLEKTHERLDKLKRKLDQLQSCLPDSSLLDDGKSTLRESNKHNVILKPDMLPPQTKLPLILNLADEGSVKETLENTFKCELKRLPPCYGLLPDRAQRIQPLRLSYDARIQECLGAVGYERMFQQKLSECSKLWKQRYTHPLSNFFYPTRTFWLDEQRCLVIGPMSQYNTQHDFTLRSSFDSFGGEERPLFYDSGPHKCRMIYYGGTYKAVKITRYPQGFQYQGGNLTFKNLANAVMSCQVGGPALRYEEVLSLLKAGEIRLEFACLYCVGFDRALYTSLTLPKNHYSLLYPEQYLSSEESGSESDSDKEEGPKRKRQRT</sequence>
<dbReference type="Gene3D" id="1.20.1280.50">
    <property type="match status" value="1"/>
</dbReference>
<evidence type="ECO:0008006" key="5">
    <source>
        <dbReference type="Google" id="ProtNLM"/>
    </source>
</evidence>
<dbReference type="AlphaFoldDB" id="A0AAW0CVZ1"/>
<evidence type="ECO:0000313" key="4">
    <source>
        <dbReference type="Proteomes" id="UP001383192"/>
    </source>
</evidence>
<dbReference type="EMBL" id="JAYKXP010000030">
    <property type="protein sequence ID" value="KAK7042926.1"/>
    <property type="molecule type" value="Genomic_DNA"/>
</dbReference>
<dbReference type="SUPFAM" id="SSF81383">
    <property type="entry name" value="F-box domain"/>
    <property type="match status" value="1"/>
</dbReference>
<evidence type="ECO:0000256" key="2">
    <source>
        <dbReference type="SAM" id="MobiDB-lite"/>
    </source>
</evidence>
<gene>
    <name evidence="3" type="ORF">VNI00_008662</name>
</gene>
<feature type="coiled-coil region" evidence="1">
    <location>
        <begin position="83"/>
        <end position="117"/>
    </location>
</feature>
<comment type="caution">
    <text evidence="3">The sequence shown here is derived from an EMBL/GenBank/DDBJ whole genome shotgun (WGS) entry which is preliminary data.</text>
</comment>
<proteinExistence type="predicted"/>
<organism evidence="3 4">
    <name type="scientific">Paramarasmius palmivorus</name>
    <dbReference type="NCBI Taxonomy" id="297713"/>
    <lineage>
        <taxon>Eukaryota</taxon>
        <taxon>Fungi</taxon>
        <taxon>Dikarya</taxon>
        <taxon>Basidiomycota</taxon>
        <taxon>Agaricomycotina</taxon>
        <taxon>Agaricomycetes</taxon>
        <taxon>Agaricomycetidae</taxon>
        <taxon>Agaricales</taxon>
        <taxon>Marasmiineae</taxon>
        <taxon>Marasmiaceae</taxon>
        <taxon>Paramarasmius</taxon>
    </lineage>
</organism>
<accession>A0AAW0CVZ1</accession>
<dbReference type="Proteomes" id="UP001383192">
    <property type="component" value="Unassembled WGS sequence"/>
</dbReference>
<feature type="region of interest" description="Disordered" evidence="2">
    <location>
        <begin position="1013"/>
        <end position="1035"/>
    </location>
</feature>
<evidence type="ECO:0000313" key="3">
    <source>
        <dbReference type="EMBL" id="KAK7042926.1"/>
    </source>
</evidence>
<reference evidence="3 4" key="1">
    <citation type="submission" date="2024-01" db="EMBL/GenBank/DDBJ databases">
        <title>A draft genome for a cacao thread blight-causing isolate of Paramarasmius palmivorus.</title>
        <authorList>
            <person name="Baruah I.K."/>
            <person name="Bukari Y."/>
            <person name="Amoako-Attah I."/>
            <person name="Meinhardt L.W."/>
            <person name="Bailey B.A."/>
            <person name="Cohen S.P."/>
        </authorList>
    </citation>
    <scope>NUCLEOTIDE SEQUENCE [LARGE SCALE GENOMIC DNA]</scope>
    <source>
        <strain evidence="3 4">GH-12</strain>
    </source>
</reference>
<name>A0AAW0CVZ1_9AGAR</name>
<dbReference type="InterPro" id="IPR036047">
    <property type="entry name" value="F-box-like_dom_sf"/>
</dbReference>
<keyword evidence="1" id="KW-0175">Coiled coil</keyword>